<gene>
    <name evidence="2" type="ORF">FB45DRAFT_2036</name>
</gene>
<protein>
    <recommendedName>
        <fullName evidence="4">Protein kinase domain-containing protein</fullName>
    </recommendedName>
</protein>
<accession>A0AAD7CI54</accession>
<feature type="compositionally biased region" description="Basic and acidic residues" evidence="1">
    <location>
        <begin position="32"/>
        <end position="58"/>
    </location>
</feature>
<dbReference type="EMBL" id="JARKIF010000001">
    <property type="protein sequence ID" value="KAJ7649758.1"/>
    <property type="molecule type" value="Genomic_DNA"/>
</dbReference>
<keyword evidence="3" id="KW-1185">Reference proteome</keyword>
<sequence length="584" mass="64607">MAFIANGTGVTLGGGTYTNIQGNLNIYQGAKRQREQVGHGDNTDQLDWREPARKRMREDEEDGLEIIRHRDLNLIHEMCSGPGYLFHAGEYKDRAVIVKVFNAGARAREHLEATVALSKGLLHPNVLRIRGSSSPTSSSQFITYEDAYWKTAEGPLAGALRDGLDRSIVLGFKLVAGLSSGINYLNVQDTSIVLRAEDFDVFLDVNDRFLLSINPPSNAMVPTHRDNSGWVLLNALCQKVFRSANRVLHDDDIERTPVVFNPSSLPTSVTGSSTTPLEQSFATVEERADMDEDVPSVPPRREYVWRTMETQQSLATVAAQIHRDLDVRRTPIHKLTWTNAQSAHRCPGYVREEITLTTRTADSAVVSHDSPDPQEVCPICHQVVIVAAVDFFRCVCGDSDPGWLITSKCSMCGALSHNVCLAGASVSLDLCHLCVKKLPSPPPLFIEPNTDVSDPSQYGNYDEPQDMEVDNPEPFYELAAEPVPDSPSRSLVETEDYDWAWRAPEPRHSPWIAPRSFSYPPPGHPITNLFPYVPYTTCIGGSYLIQSPHWSPENAAIASLDPTPEVRYAVLPSFSPPSLPHASL</sequence>
<comment type="caution">
    <text evidence="2">The sequence shown here is derived from an EMBL/GenBank/DDBJ whole genome shotgun (WGS) entry which is preliminary data.</text>
</comment>
<name>A0AAD7CI54_9AGAR</name>
<feature type="region of interest" description="Disordered" evidence="1">
    <location>
        <begin position="32"/>
        <end position="60"/>
    </location>
</feature>
<organism evidence="2 3">
    <name type="scientific">Roridomyces roridus</name>
    <dbReference type="NCBI Taxonomy" id="1738132"/>
    <lineage>
        <taxon>Eukaryota</taxon>
        <taxon>Fungi</taxon>
        <taxon>Dikarya</taxon>
        <taxon>Basidiomycota</taxon>
        <taxon>Agaricomycotina</taxon>
        <taxon>Agaricomycetes</taxon>
        <taxon>Agaricomycetidae</taxon>
        <taxon>Agaricales</taxon>
        <taxon>Marasmiineae</taxon>
        <taxon>Mycenaceae</taxon>
        <taxon>Roridomyces</taxon>
    </lineage>
</organism>
<proteinExistence type="predicted"/>
<reference evidence="2" key="1">
    <citation type="submission" date="2023-03" db="EMBL/GenBank/DDBJ databases">
        <title>Massive genome expansion in bonnet fungi (Mycena s.s.) driven by repeated elements and novel gene families across ecological guilds.</title>
        <authorList>
            <consortium name="Lawrence Berkeley National Laboratory"/>
            <person name="Harder C.B."/>
            <person name="Miyauchi S."/>
            <person name="Viragh M."/>
            <person name="Kuo A."/>
            <person name="Thoen E."/>
            <person name="Andreopoulos B."/>
            <person name="Lu D."/>
            <person name="Skrede I."/>
            <person name="Drula E."/>
            <person name="Henrissat B."/>
            <person name="Morin E."/>
            <person name="Kohler A."/>
            <person name="Barry K."/>
            <person name="LaButti K."/>
            <person name="Morin E."/>
            <person name="Salamov A."/>
            <person name="Lipzen A."/>
            <person name="Mereny Z."/>
            <person name="Hegedus B."/>
            <person name="Baldrian P."/>
            <person name="Stursova M."/>
            <person name="Weitz H."/>
            <person name="Taylor A."/>
            <person name="Grigoriev I.V."/>
            <person name="Nagy L.G."/>
            <person name="Martin F."/>
            <person name="Kauserud H."/>
        </authorList>
    </citation>
    <scope>NUCLEOTIDE SEQUENCE</scope>
    <source>
        <strain evidence="2">9284</strain>
    </source>
</reference>
<dbReference type="Proteomes" id="UP001221142">
    <property type="component" value="Unassembled WGS sequence"/>
</dbReference>
<evidence type="ECO:0000256" key="1">
    <source>
        <dbReference type="SAM" id="MobiDB-lite"/>
    </source>
</evidence>
<evidence type="ECO:0008006" key="4">
    <source>
        <dbReference type="Google" id="ProtNLM"/>
    </source>
</evidence>
<evidence type="ECO:0000313" key="3">
    <source>
        <dbReference type="Proteomes" id="UP001221142"/>
    </source>
</evidence>
<dbReference type="AlphaFoldDB" id="A0AAD7CI54"/>
<evidence type="ECO:0000313" key="2">
    <source>
        <dbReference type="EMBL" id="KAJ7649758.1"/>
    </source>
</evidence>